<dbReference type="InterPro" id="IPR050490">
    <property type="entry name" value="Bact_solute-bd_prot1"/>
</dbReference>
<sequence>MFPATTTEQEVLTMIRKTRRAAAAAIALGVALAVTGCAGGGEEGGGSAGGKVTLTLWENAQPGAGAEYWKTAAAAYEALHPNTKVNIQTIQNEDLDGKLQTALNSGSAPDIFLQRGGGKMQAMVQAGQVQALELTDTDRANAGAAGIAGYTIDGKVYAMPVDTQPEGVYYSKDLFQQAGITAPPTTMGELQDAVAKLKAIGVAPIAVGAKDAWPAAHWYYNFVLRECGQDTLKKAAASLKFDDPCWTKAGEDLAAFLKTEPFQQGFLTTSSQQGAGSSAGLVANHKAGMELMGNWNPGVIASLTPDQEPLPDLGWFPFPAVPGGKGDPAAIMGGLDGFSLSKKAPKEALDFLRFLVTAEQQKAYAKAFVAIPVNQEAQAGVTEPYNVSALQAFNKAPYSVLFLDTEYGQNVGNAMNTAVVNLLAGKGGAADIAKDTNAAAAKG</sequence>
<dbReference type="AlphaFoldDB" id="E4NJJ3"/>
<name>E4NJJ3_KITSK</name>
<gene>
    <name evidence="1" type="ordered locus">KSE_73860</name>
</gene>
<dbReference type="EMBL" id="AP010968">
    <property type="protein sequence ID" value="BAJ33141.1"/>
    <property type="molecule type" value="Genomic_DNA"/>
</dbReference>
<dbReference type="PANTHER" id="PTHR43649:SF14">
    <property type="entry name" value="BLR3389 PROTEIN"/>
    <property type="match status" value="1"/>
</dbReference>
<keyword evidence="2" id="KW-1185">Reference proteome</keyword>
<dbReference type="HOGENOM" id="CLU_031285_12_0_11"/>
<reference evidence="1 2" key="1">
    <citation type="journal article" date="2010" name="DNA Res.">
        <title>Genome sequence of Kitasatospora setae NBRC 14216T: an evolutionary snapshot of the family Streptomycetaceae.</title>
        <authorList>
            <person name="Ichikawa N."/>
            <person name="Oguchi A."/>
            <person name="Ikeda H."/>
            <person name="Ishikawa J."/>
            <person name="Kitani S."/>
            <person name="Watanabe Y."/>
            <person name="Nakamura S."/>
            <person name="Katano Y."/>
            <person name="Kishi E."/>
            <person name="Sasagawa M."/>
            <person name="Ankai A."/>
            <person name="Fukui S."/>
            <person name="Hashimoto Y."/>
            <person name="Kamata S."/>
            <person name="Otoguro M."/>
            <person name="Tanikawa S."/>
            <person name="Nihira T."/>
            <person name="Horinouchi S."/>
            <person name="Ohnishi Y."/>
            <person name="Hayakawa M."/>
            <person name="Kuzuyama T."/>
            <person name="Arisawa A."/>
            <person name="Nomoto F."/>
            <person name="Miura H."/>
            <person name="Takahashi Y."/>
            <person name="Fujita N."/>
        </authorList>
    </citation>
    <scope>NUCLEOTIDE SEQUENCE [LARGE SCALE GENOMIC DNA]</scope>
    <source>
        <strain evidence="2">ATCC 33774 / DSM 43861 / JCM 3304 / KCC A-0304 / NBRC 14216 / KM-6054</strain>
    </source>
</reference>
<proteinExistence type="predicted"/>
<dbReference type="Proteomes" id="UP000007076">
    <property type="component" value="Chromosome"/>
</dbReference>
<dbReference type="STRING" id="452652.KSE_73860"/>
<dbReference type="InterPro" id="IPR006059">
    <property type="entry name" value="SBP"/>
</dbReference>
<evidence type="ECO:0000313" key="1">
    <source>
        <dbReference type="EMBL" id="BAJ33141.1"/>
    </source>
</evidence>
<dbReference type="eggNOG" id="COG1653">
    <property type="taxonomic scope" value="Bacteria"/>
</dbReference>
<dbReference type="PANTHER" id="PTHR43649">
    <property type="entry name" value="ARABINOSE-BINDING PROTEIN-RELATED"/>
    <property type="match status" value="1"/>
</dbReference>
<dbReference type="KEGG" id="ksk:KSE_73860"/>
<dbReference type="PATRIC" id="fig|452652.3.peg.7429"/>
<dbReference type="Pfam" id="PF01547">
    <property type="entry name" value="SBP_bac_1"/>
    <property type="match status" value="1"/>
</dbReference>
<accession>E4NJJ3</accession>
<dbReference type="SUPFAM" id="SSF53850">
    <property type="entry name" value="Periplasmic binding protein-like II"/>
    <property type="match status" value="1"/>
</dbReference>
<organism evidence="1 2">
    <name type="scientific">Kitasatospora setae (strain ATCC 33774 / DSM 43861 / JCM 3304 / KCC A-0304 / NBRC 14216 / KM-6054)</name>
    <name type="common">Streptomyces setae</name>
    <dbReference type="NCBI Taxonomy" id="452652"/>
    <lineage>
        <taxon>Bacteria</taxon>
        <taxon>Bacillati</taxon>
        <taxon>Actinomycetota</taxon>
        <taxon>Actinomycetes</taxon>
        <taxon>Kitasatosporales</taxon>
        <taxon>Streptomycetaceae</taxon>
        <taxon>Kitasatospora</taxon>
    </lineage>
</organism>
<evidence type="ECO:0000313" key="2">
    <source>
        <dbReference type="Proteomes" id="UP000007076"/>
    </source>
</evidence>
<protein>
    <submittedName>
        <fullName evidence="1">Putative sugar ABC transporter substrate-binding protein</fullName>
    </submittedName>
</protein>
<dbReference type="Gene3D" id="3.40.190.10">
    <property type="entry name" value="Periplasmic binding protein-like II"/>
    <property type="match status" value="2"/>
</dbReference>